<reference evidence="1 2" key="1">
    <citation type="submission" date="2010-10" db="EMBL/GenBank/DDBJ databases">
        <title>The Genome Sequence of Synechococcus phage S-SKS1.</title>
        <authorList>
            <consortium name="The Broad Institute Genome Sequencing Platform"/>
            <person name="Henn M.R."/>
            <person name="Clokie M."/>
            <person name="Levin J."/>
            <person name="Malboeuf C."/>
            <person name="Casali M."/>
            <person name="Russ C."/>
            <person name="Lennon N."/>
            <person name="Chapman S.B."/>
            <person name="Erlich R."/>
            <person name="Young S.K."/>
            <person name="Yandava C."/>
            <person name="Zeng Q."/>
            <person name="Alvarado L."/>
            <person name="Anderson S."/>
            <person name="Berlin A."/>
            <person name="Chen Z."/>
            <person name="Freedman E."/>
            <person name="Gellesch M."/>
            <person name="Goldberg J."/>
            <person name="Green L."/>
            <person name="Griggs A."/>
            <person name="Gujja S."/>
            <person name="Heilman E.R."/>
            <person name="Heiman D."/>
            <person name="Hollinger A."/>
            <person name="Howarth C."/>
            <person name="Larson L."/>
            <person name="Mehta T."/>
            <person name="Pearson M."/>
            <person name="Roberts A."/>
            <person name="Ryan E."/>
            <person name="Saif S."/>
            <person name="Shea T."/>
            <person name="Shenoy N."/>
            <person name="Sisk P."/>
            <person name="Stolte C."/>
            <person name="Sykes S."/>
            <person name="White J."/>
            <person name="Haas B."/>
            <person name="Nusbaum C."/>
            <person name="Birren B."/>
        </authorList>
    </citation>
    <scope>NUCLEOTIDE SEQUENCE [LARGE SCALE GENOMIC DNA]</scope>
</reference>
<proteinExistence type="predicted"/>
<evidence type="ECO:0000313" key="2">
    <source>
        <dbReference type="Proteomes" id="UP000201252"/>
    </source>
</evidence>
<name>M4QPD2_9CAUD</name>
<dbReference type="Proteomes" id="UP000201252">
    <property type="component" value="Segment"/>
</dbReference>
<accession>M4QPD2</accession>
<sequence>MMNPQVKELLQSFETDSKAPKRKYNDFLAYVYVTFDKKISSSKADKIIDKYIKMRKSVLSYIVTNEKSIIKQLNE</sequence>
<dbReference type="RefSeq" id="YP_007674458.1">
    <property type="nucleotide sequence ID" value="NC_020851.1"/>
</dbReference>
<dbReference type="EMBL" id="HQ633071">
    <property type="protein sequence ID" value="AGH31606.1"/>
    <property type="molecule type" value="Genomic_DNA"/>
</dbReference>
<organism evidence="1 2">
    <name type="scientific">Synechococcus phage S-SKS1</name>
    <dbReference type="NCBI Taxonomy" id="754042"/>
    <lineage>
        <taxon>Viruses</taxon>
        <taxon>Duplodnaviria</taxon>
        <taxon>Heunggongvirae</taxon>
        <taxon>Uroviricota</taxon>
        <taxon>Caudoviricetes</taxon>
        <taxon>Llyrvirus</taxon>
        <taxon>Llyrvirus SSKS1</taxon>
    </lineage>
</organism>
<dbReference type="KEGG" id="vg:15011005"/>
<keyword evidence="2" id="KW-1185">Reference proteome</keyword>
<gene>
    <name evidence="1" type="ORF">SWZG_00094</name>
</gene>
<protein>
    <submittedName>
        <fullName evidence="1">Uncharacterized protein</fullName>
    </submittedName>
</protein>
<evidence type="ECO:0000313" key="1">
    <source>
        <dbReference type="EMBL" id="AGH31606.1"/>
    </source>
</evidence>
<dbReference type="GeneID" id="15011005"/>